<dbReference type="AlphaFoldDB" id="B9ACR2"/>
<dbReference type="EMBL" id="ABYW01000001">
    <property type="protein sequence ID" value="EEE41252.1"/>
    <property type="molecule type" value="Genomic_DNA"/>
</dbReference>
<accession>B9ACR2</accession>
<evidence type="ECO:0000313" key="2">
    <source>
        <dbReference type="EMBL" id="EEE41252.1"/>
    </source>
</evidence>
<comment type="caution">
    <text evidence="2">The sequence shown here is derived from an EMBL/GenBank/DDBJ whole genome shotgun (WGS) entry which is preliminary data.</text>
</comment>
<feature type="transmembrane region" description="Helical" evidence="1">
    <location>
        <begin position="20"/>
        <end position="41"/>
    </location>
</feature>
<keyword evidence="1" id="KW-0812">Transmembrane</keyword>
<evidence type="ECO:0000256" key="1">
    <source>
        <dbReference type="SAM" id="Phobius"/>
    </source>
</evidence>
<reference evidence="2 3" key="1">
    <citation type="submission" date="2008-10" db="EMBL/GenBank/DDBJ databases">
        <authorList>
            <person name="Fulton L."/>
            <person name="Clifton S."/>
            <person name="Fulton B."/>
            <person name="Xu J."/>
            <person name="Minx P."/>
            <person name="Pepin K.H."/>
            <person name="Johnson M."/>
            <person name="Bhonagiri V."/>
            <person name="Nash W.E."/>
            <person name="Mardis E.R."/>
            <person name="Wilson R.K."/>
        </authorList>
    </citation>
    <scope>NUCLEOTIDE SEQUENCE [LARGE SCALE GENOMIC DNA]</scope>
    <source>
        <strain evidence="2 3">DSM 2375</strain>
    </source>
</reference>
<dbReference type="Proteomes" id="UP000003489">
    <property type="component" value="Unassembled WGS sequence"/>
</dbReference>
<sequence length="42" mass="5119">MLYDLTHDSPLGEVKLKFNFIILHHPFIFDKVYNFFITFIIM</sequence>
<name>B9ACR2_METSM</name>
<organism evidence="2 3">
    <name type="scientific">Methanobrevibacter smithii DSM 2375</name>
    <dbReference type="NCBI Taxonomy" id="483214"/>
    <lineage>
        <taxon>Archaea</taxon>
        <taxon>Methanobacteriati</taxon>
        <taxon>Methanobacteriota</taxon>
        <taxon>Methanomada group</taxon>
        <taxon>Methanobacteria</taxon>
        <taxon>Methanobacteriales</taxon>
        <taxon>Methanobacteriaceae</taxon>
        <taxon>Methanobrevibacter</taxon>
    </lineage>
</organism>
<gene>
    <name evidence="2" type="ORF">METSMIALI_00134</name>
</gene>
<keyword evidence="1" id="KW-0472">Membrane</keyword>
<reference evidence="2 3" key="2">
    <citation type="submission" date="2008-11" db="EMBL/GenBank/DDBJ databases">
        <title>Draft genome sequence of Methanobrevibacter smithii (DSM 2375).</title>
        <authorList>
            <person name="Sudarsanam P."/>
            <person name="Ley R."/>
            <person name="Guruge J."/>
            <person name="Turnbaugh P.J."/>
            <person name="Mahowald M."/>
            <person name="Liep D."/>
            <person name="Gordon J."/>
        </authorList>
    </citation>
    <scope>NUCLEOTIDE SEQUENCE [LARGE SCALE GENOMIC DNA]</scope>
    <source>
        <strain evidence="2 3">DSM 2375</strain>
    </source>
</reference>
<keyword evidence="1" id="KW-1133">Transmembrane helix</keyword>
<protein>
    <submittedName>
        <fullName evidence="2">Uncharacterized protein</fullName>
    </submittedName>
</protein>
<evidence type="ECO:0000313" key="3">
    <source>
        <dbReference type="Proteomes" id="UP000003489"/>
    </source>
</evidence>
<dbReference type="HOGENOM" id="CLU_3245424_0_0_2"/>
<proteinExistence type="predicted"/>